<feature type="transmembrane region" description="Helical" evidence="1">
    <location>
        <begin position="132"/>
        <end position="149"/>
    </location>
</feature>
<feature type="transmembrane region" description="Helical" evidence="1">
    <location>
        <begin position="36"/>
        <end position="56"/>
    </location>
</feature>
<name>D1B306_SULD5</name>
<reference evidence="2 3" key="2">
    <citation type="journal article" date="2010" name="Stand. Genomic Sci.">
        <title>Complete genome sequence of Sulfurospirillum deleyianum type strain (5175).</title>
        <authorList>
            <person name="Sikorski J."/>
            <person name="Lapidus A."/>
            <person name="Copeland A."/>
            <person name="Glavina Del Rio T."/>
            <person name="Nolan M."/>
            <person name="Lucas S."/>
            <person name="Chen F."/>
            <person name="Tice H."/>
            <person name="Cheng J.F."/>
            <person name="Saunders E."/>
            <person name="Bruce D."/>
            <person name="Goodwin L."/>
            <person name="Pitluck S."/>
            <person name="Ovchinnikova G."/>
            <person name="Pati A."/>
            <person name="Ivanova N."/>
            <person name="Mavromatis K."/>
            <person name="Chen A."/>
            <person name="Palaniappan K."/>
            <person name="Chain P."/>
            <person name="Land M."/>
            <person name="Hauser L."/>
            <person name="Chang Y.J."/>
            <person name="Jeffries C.D."/>
            <person name="Brettin T."/>
            <person name="Detter J.C."/>
            <person name="Han C."/>
            <person name="Rohde M."/>
            <person name="Lang E."/>
            <person name="Spring S."/>
            <person name="Goker M."/>
            <person name="Bristow J."/>
            <person name="Eisen J.A."/>
            <person name="Markowitz V."/>
            <person name="Hugenholtz P."/>
            <person name="Kyrpides N.C."/>
            <person name="Klenk H.P."/>
        </authorList>
    </citation>
    <scope>NUCLEOTIDE SEQUENCE [LARGE SCALE GENOMIC DNA]</scope>
    <source>
        <strain evidence="3">ATCC 51133 / DSM 6946 / 5175</strain>
    </source>
</reference>
<keyword evidence="1" id="KW-1133">Transmembrane helix</keyword>
<dbReference type="HOGENOM" id="CLU_122430_0_0_7"/>
<evidence type="ECO:0000313" key="3">
    <source>
        <dbReference type="Proteomes" id="UP000002222"/>
    </source>
</evidence>
<dbReference type="RefSeq" id="WP_012857227.1">
    <property type="nucleotide sequence ID" value="NC_013512.1"/>
</dbReference>
<feature type="transmembrane region" description="Helical" evidence="1">
    <location>
        <begin position="92"/>
        <end position="111"/>
    </location>
</feature>
<reference evidence="3" key="1">
    <citation type="submission" date="2009-11" db="EMBL/GenBank/DDBJ databases">
        <title>The complete genome of Sulfurospirillum deleyianum DSM 6946.</title>
        <authorList>
            <consortium name="US DOE Joint Genome Institute (JGI-PGF)"/>
            <person name="Lucas S."/>
            <person name="Copeland A."/>
            <person name="Lapidus A."/>
            <person name="Glavina del Rio T."/>
            <person name="Dalin E."/>
            <person name="Tice H."/>
            <person name="Bruce D."/>
            <person name="Goodwin L."/>
            <person name="Pitluck S."/>
            <person name="Kyrpides N."/>
            <person name="Mavromatis K."/>
            <person name="Ivanova N."/>
            <person name="Ovchinnikova G."/>
            <person name="Munk A.C."/>
            <person name="Lu M."/>
            <person name="Brettin T."/>
            <person name="Detter J.C."/>
            <person name="Han C."/>
            <person name="Tapia R."/>
            <person name="Larimer F."/>
            <person name="Land M."/>
            <person name="Hauser L."/>
            <person name="Markowitz V."/>
            <person name="Cheng J.F."/>
            <person name="Hugenholtz P."/>
            <person name="Woyke T."/>
            <person name="Wu D."/>
            <person name="Aumann P."/>
            <person name="Schneider S."/>
            <person name="Lang E."/>
            <person name="Spring S."/>
            <person name="Klenk H.P."/>
            <person name="Eisen J.A."/>
        </authorList>
    </citation>
    <scope>NUCLEOTIDE SEQUENCE [LARGE SCALE GENOMIC DNA]</scope>
    <source>
        <strain evidence="3">ATCC 51133 / DSM 6946 / 5175</strain>
    </source>
</reference>
<sequence>MKLHLRFYLWYKLLNSLFFGLAVGSVFVLYTPLEPSVFSLGGIGLAIGLLLVAKAYEKMMNLLVFYGVSLGVELLSLFIVISFLLFDYAYANVLFIYIAYQLTFIFGNYLMRMETLVLKRTRLLSFADVVKQKGYLAGMILSYIFYKGLEYCEIMEKQTQVYYLHWLLLGIQILMIVLVVKAFRSR</sequence>
<feature type="transmembrane region" description="Helical" evidence="1">
    <location>
        <begin position="7"/>
        <end position="30"/>
    </location>
</feature>
<dbReference type="EMBL" id="CP001816">
    <property type="protein sequence ID" value="ACZ12476.1"/>
    <property type="molecule type" value="Genomic_DNA"/>
</dbReference>
<protein>
    <submittedName>
        <fullName evidence="2">Uncharacterized protein</fullName>
    </submittedName>
</protein>
<gene>
    <name evidence="2" type="ordered locus">Sdel_1458</name>
</gene>
<feature type="transmembrane region" description="Helical" evidence="1">
    <location>
        <begin position="161"/>
        <end position="183"/>
    </location>
</feature>
<dbReference type="OrthoDB" id="5730977at2"/>
<keyword evidence="1" id="KW-0812">Transmembrane</keyword>
<keyword evidence="3" id="KW-1185">Reference proteome</keyword>
<evidence type="ECO:0000313" key="2">
    <source>
        <dbReference type="EMBL" id="ACZ12476.1"/>
    </source>
</evidence>
<feature type="transmembrane region" description="Helical" evidence="1">
    <location>
        <begin position="63"/>
        <end position="86"/>
    </location>
</feature>
<dbReference type="eggNOG" id="ENOG5033V0K">
    <property type="taxonomic scope" value="Bacteria"/>
</dbReference>
<dbReference type="AlphaFoldDB" id="D1B306"/>
<accession>D1B306</accession>
<organism evidence="2 3">
    <name type="scientific">Sulfurospirillum deleyianum (strain ATCC 51133 / DSM 6946 / 5175)</name>
    <dbReference type="NCBI Taxonomy" id="525898"/>
    <lineage>
        <taxon>Bacteria</taxon>
        <taxon>Pseudomonadati</taxon>
        <taxon>Campylobacterota</taxon>
        <taxon>Epsilonproteobacteria</taxon>
        <taxon>Campylobacterales</taxon>
        <taxon>Sulfurospirillaceae</taxon>
        <taxon>Sulfurospirillum</taxon>
    </lineage>
</organism>
<dbReference type="STRING" id="525898.Sdel_1458"/>
<keyword evidence="1" id="KW-0472">Membrane</keyword>
<dbReference type="KEGG" id="sdl:Sdel_1458"/>
<dbReference type="Proteomes" id="UP000002222">
    <property type="component" value="Chromosome"/>
</dbReference>
<evidence type="ECO:0000256" key="1">
    <source>
        <dbReference type="SAM" id="Phobius"/>
    </source>
</evidence>
<proteinExistence type="predicted"/>